<feature type="region of interest" description="Disordered" evidence="1">
    <location>
        <begin position="244"/>
        <end position="286"/>
    </location>
</feature>
<sequence length="473" mass="50658">MTLSVLRRYTPPTCTLEILAKQSPLSRWAGQTVLKNLRFQLNLDDPKQPKDSWIAVTGDRLQLEELSEAVQTYVQAFLHRAQVDLDVPQTPHSVGTLTERQTTSDRQVLTLPTTRAIGLEPSGLLRHRLNLGHLAPSPEQSTITLSTLQLFDLADALDQYTADVLALPSLPQRGILKAMPNWGQVAAMAVLAVGVTTSLLRMTDASLQNREVAPVSSQGASSQDQRIANQLPPSAVQNASPLAPVTAVPTLPPPPPLGSQLPQPLPAPQKSPNQANTKLTPEQQKQQTIANLRKVPVQGAAPNTVSIDQLPAPSVLGQGSVASRPVAPLKPNAASRQQAGIAAAPPEGLPEASLKAPAQREATRAADFEAAAKASAFDVIPQIAEAREYFASRWKPPEKLTQALEYTIQVDAEGKVERIIPLTEASGQFIDYTQIPPAGEDLVSPLKKGKAARIRLLLGADGKVQTLLEGVDQ</sequence>
<dbReference type="AlphaFoldDB" id="A0A7C3PDQ8"/>
<feature type="compositionally biased region" description="Polar residues" evidence="1">
    <location>
        <begin position="273"/>
        <end position="286"/>
    </location>
</feature>
<gene>
    <name evidence="2" type="ORF">ENR64_07260</name>
</gene>
<name>A0A7C3PDQ8_9CYAN</name>
<dbReference type="InterPro" id="IPR025569">
    <property type="entry name" value="DUF4335"/>
</dbReference>
<dbReference type="EMBL" id="DSRU01000092">
    <property type="protein sequence ID" value="HFM97554.1"/>
    <property type="molecule type" value="Genomic_DNA"/>
</dbReference>
<accession>A0A7C3PDQ8</accession>
<evidence type="ECO:0000256" key="1">
    <source>
        <dbReference type="SAM" id="MobiDB-lite"/>
    </source>
</evidence>
<evidence type="ECO:0000313" key="2">
    <source>
        <dbReference type="EMBL" id="HFM97554.1"/>
    </source>
</evidence>
<feature type="compositionally biased region" description="Low complexity" evidence="1">
    <location>
        <begin position="333"/>
        <end position="344"/>
    </location>
</feature>
<feature type="region of interest" description="Disordered" evidence="1">
    <location>
        <begin position="330"/>
        <end position="358"/>
    </location>
</feature>
<comment type="caution">
    <text evidence="2">The sequence shown here is derived from an EMBL/GenBank/DDBJ whole genome shotgun (WGS) entry which is preliminary data.</text>
</comment>
<proteinExistence type="predicted"/>
<reference evidence="2" key="1">
    <citation type="journal article" date="2020" name="mSystems">
        <title>Genome- and Community-Level Interaction Insights into Carbon Utilization and Element Cycling Functions of Hydrothermarchaeota in Hydrothermal Sediment.</title>
        <authorList>
            <person name="Zhou Z."/>
            <person name="Liu Y."/>
            <person name="Xu W."/>
            <person name="Pan J."/>
            <person name="Luo Z.H."/>
            <person name="Li M."/>
        </authorList>
    </citation>
    <scope>NUCLEOTIDE SEQUENCE [LARGE SCALE GENOMIC DNA]</scope>
    <source>
        <strain evidence="2">SpSt-418</strain>
    </source>
</reference>
<dbReference type="Pfam" id="PF14233">
    <property type="entry name" value="DUF4335"/>
    <property type="match status" value="1"/>
</dbReference>
<organism evidence="2">
    <name type="scientific">Oscillatoriales cyanobacterium SpSt-418</name>
    <dbReference type="NCBI Taxonomy" id="2282169"/>
    <lineage>
        <taxon>Bacteria</taxon>
        <taxon>Bacillati</taxon>
        <taxon>Cyanobacteriota</taxon>
        <taxon>Cyanophyceae</taxon>
        <taxon>Oscillatoriophycideae</taxon>
        <taxon>Oscillatoriales</taxon>
    </lineage>
</organism>
<protein>
    <submittedName>
        <fullName evidence="2">DUF4335 domain-containing protein</fullName>
    </submittedName>
</protein>
<feature type="compositionally biased region" description="Pro residues" evidence="1">
    <location>
        <begin position="250"/>
        <end position="269"/>
    </location>
</feature>